<dbReference type="Proteomes" id="UP001148629">
    <property type="component" value="Unassembled WGS sequence"/>
</dbReference>
<protein>
    <submittedName>
        <fullName evidence="1">Uncharacterized protein</fullName>
    </submittedName>
</protein>
<comment type="caution">
    <text evidence="1">The sequence shown here is derived from an EMBL/GenBank/DDBJ whole genome shotgun (WGS) entry which is preliminary data.</text>
</comment>
<sequence length="473" mass="53022">MAENPGSTSAKAHSQKMSARPSSAGTKMKISRSFPQGSSKDSSSQDIDAITPVRDDDEITLKDEDEIAPMTEEMPAGQSLERTRTEKNKFRLTSRGWMRDLPSQEVDETTPMRAKTRRLQLRKSLKNIPEIPNTQDSDEDEDEDVKKRSLSWTPSDTFTVKPNPQPQDESEQQAPDDTAKNEDDEDEITPAYDWLTLSSTTSTSTDLYSNDRGRTSLEKKKPSLDEDTAEQHKPLLPAVSRSGSEKDADETSRASEEDRHTFLPPMTSKSDFSKEMANELARARREKRPMENPTSSPLDGLGSGPKTAVGEATPMDKTTQTTSMDQTTPVDKTTQTAPVDKSADSSAPERSATSQHQPDPRSEIPDGQETCTICRNPRRIAGVDGPRWNREWKVYLPCGHVFGHSCLFEHIRSTQLILKGKTEDEQRELAQCPRDGYERVLLYKCGHLYIPTKAPPLWGLMWSRCRSCVERSD</sequence>
<evidence type="ECO:0000313" key="2">
    <source>
        <dbReference type="Proteomes" id="UP001148629"/>
    </source>
</evidence>
<accession>A0ACC1RVY4</accession>
<dbReference type="EMBL" id="JANRMS010001650">
    <property type="protein sequence ID" value="KAJ3526895.1"/>
    <property type="molecule type" value="Genomic_DNA"/>
</dbReference>
<reference evidence="1" key="1">
    <citation type="submission" date="2022-08" db="EMBL/GenBank/DDBJ databases">
        <title>Genome Sequence of Fusarium decemcellulare.</title>
        <authorList>
            <person name="Buettner E."/>
        </authorList>
    </citation>
    <scope>NUCLEOTIDE SEQUENCE</scope>
    <source>
        <strain evidence="1">Babe19</strain>
    </source>
</reference>
<gene>
    <name evidence="1" type="ORF">NM208_g10971</name>
</gene>
<evidence type="ECO:0000313" key="1">
    <source>
        <dbReference type="EMBL" id="KAJ3526895.1"/>
    </source>
</evidence>
<keyword evidence="2" id="KW-1185">Reference proteome</keyword>
<name>A0ACC1RVY4_9HYPO</name>
<proteinExistence type="predicted"/>
<organism evidence="1 2">
    <name type="scientific">Fusarium decemcellulare</name>
    <dbReference type="NCBI Taxonomy" id="57161"/>
    <lineage>
        <taxon>Eukaryota</taxon>
        <taxon>Fungi</taxon>
        <taxon>Dikarya</taxon>
        <taxon>Ascomycota</taxon>
        <taxon>Pezizomycotina</taxon>
        <taxon>Sordariomycetes</taxon>
        <taxon>Hypocreomycetidae</taxon>
        <taxon>Hypocreales</taxon>
        <taxon>Nectriaceae</taxon>
        <taxon>Fusarium</taxon>
        <taxon>Fusarium decemcellulare species complex</taxon>
    </lineage>
</organism>